<dbReference type="PANTHER" id="PTHR32305:SF15">
    <property type="entry name" value="PROTEIN RHSA-RELATED"/>
    <property type="match status" value="1"/>
</dbReference>
<reference evidence="3 4" key="1">
    <citation type="submission" date="2017-08" db="EMBL/GenBank/DDBJ databases">
        <title>Infants hospitalized years apart are colonized by the same room-sourced microbial strains.</title>
        <authorList>
            <person name="Brooks B."/>
            <person name="Olm M.R."/>
            <person name="Firek B.A."/>
            <person name="Baker R."/>
            <person name="Thomas B.C."/>
            <person name="Morowitz M.J."/>
            <person name="Banfield J.F."/>
        </authorList>
    </citation>
    <scope>NUCLEOTIDE SEQUENCE [LARGE SCALE GENOMIC DNA]</scope>
    <source>
        <strain evidence="3">S2_003_000_R2_14</strain>
    </source>
</reference>
<dbReference type="AlphaFoldDB" id="A0A2W5SRT9"/>
<comment type="caution">
    <text evidence="3">The sequence shown here is derived from an EMBL/GenBank/DDBJ whole genome shotgun (WGS) entry which is preliminary data.</text>
</comment>
<dbReference type="PANTHER" id="PTHR32305">
    <property type="match status" value="1"/>
</dbReference>
<dbReference type="Pfam" id="PF25023">
    <property type="entry name" value="TEN_YD-shell"/>
    <property type="match status" value="2"/>
</dbReference>
<evidence type="ECO:0000313" key="4">
    <source>
        <dbReference type="Proteomes" id="UP000249061"/>
    </source>
</evidence>
<dbReference type="InterPro" id="IPR056823">
    <property type="entry name" value="TEN-like_YD-shell"/>
</dbReference>
<dbReference type="InterPro" id="IPR006530">
    <property type="entry name" value="YD"/>
</dbReference>
<dbReference type="EMBL" id="QFQP01000216">
    <property type="protein sequence ID" value="PZR02196.1"/>
    <property type="molecule type" value="Genomic_DNA"/>
</dbReference>
<evidence type="ECO:0000313" key="3">
    <source>
        <dbReference type="EMBL" id="PZR02196.1"/>
    </source>
</evidence>
<keyword evidence="1" id="KW-0677">Repeat</keyword>
<proteinExistence type="predicted"/>
<evidence type="ECO:0000256" key="1">
    <source>
        <dbReference type="ARBA" id="ARBA00022737"/>
    </source>
</evidence>
<dbReference type="Proteomes" id="UP000249061">
    <property type="component" value="Unassembled WGS sequence"/>
</dbReference>
<dbReference type="InterPro" id="IPR050708">
    <property type="entry name" value="T6SS_VgrG/RHS"/>
</dbReference>
<dbReference type="Gene3D" id="2.180.10.10">
    <property type="entry name" value="RHS repeat-associated core"/>
    <property type="match status" value="1"/>
</dbReference>
<gene>
    <name evidence="3" type="ORF">DI536_37160</name>
</gene>
<feature type="domain" description="Teneurin-like YD-shell" evidence="2">
    <location>
        <begin position="6"/>
        <end position="156"/>
    </location>
</feature>
<feature type="domain" description="Teneurin-like YD-shell" evidence="2">
    <location>
        <begin position="194"/>
        <end position="267"/>
    </location>
</feature>
<sequence>DRRDYGHDGMGNVTSVTVRRADGTVSDRTSSSFDELGRIISQTTGFHRTRRWAYDANGNATTLTSPASDATTQAFDALDRLMTVVAPDGGTTSLAYDQKDAVLQNTDPRLVTTQYVYDGFGDVIQEVSPDRGTSTYWYDAAGDMVQSSDGRGQVVDYTRDILGRITQKVPAGHSGEAIGYSWDTGGLAGSYGIGRLGAITDASGTTRFQYDHRGNLLVTQQPVGTSSAAQLVYGYDPGNRITDITYPSGRLVHYGYDSKGRVSLVQTKASASVATWTVVADTYSYEPFAAVKGMRLGNGLSVANDWGDDGRLASRRLYQTSGGANLSFLDYGYDSNDNVTAIRDRLDDSRSLYYGYDGNDRLKLTVLTAASPTAGTET</sequence>
<accession>A0A2W5SRT9</accession>
<organism evidence="3 4">
    <name type="scientific">Archangium gephyra</name>
    <dbReference type="NCBI Taxonomy" id="48"/>
    <lineage>
        <taxon>Bacteria</taxon>
        <taxon>Pseudomonadati</taxon>
        <taxon>Myxococcota</taxon>
        <taxon>Myxococcia</taxon>
        <taxon>Myxococcales</taxon>
        <taxon>Cystobacterineae</taxon>
        <taxon>Archangiaceae</taxon>
        <taxon>Archangium</taxon>
    </lineage>
</organism>
<protein>
    <submittedName>
        <fullName evidence="3">RHS repeat protein</fullName>
    </submittedName>
</protein>
<dbReference type="NCBIfam" id="TIGR01643">
    <property type="entry name" value="YD_repeat_2x"/>
    <property type="match status" value="3"/>
</dbReference>
<name>A0A2W5SRT9_9BACT</name>
<evidence type="ECO:0000259" key="2">
    <source>
        <dbReference type="Pfam" id="PF25023"/>
    </source>
</evidence>
<feature type="non-terminal residue" evidence="3">
    <location>
        <position position="378"/>
    </location>
</feature>
<feature type="non-terminal residue" evidence="3">
    <location>
        <position position="1"/>
    </location>
</feature>